<dbReference type="PROSITE" id="PS50088">
    <property type="entry name" value="ANK_REPEAT"/>
    <property type="match status" value="4"/>
</dbReference>
<dbReference type="SMART" id="SM00248">
    <property type="entry name" value="ANK"/>
    <property type="match status" value="10"/>
</dbReference>
<evidence type="ECO:0000256" key="2">
    <source>
        <dbReference type="PROSITE-ProRule" id="PRU00023"/>
    </source>
</evidence>
<dbReference type="InterPro" id="IPR002110">
    <property type="entry name" value="Ankyrin_rpt"/>
</dbReference>
<feature type="repeat" description="ANK" evidence="2">
    <location>
        <begin position="747"/>
        <end position="779"/>
    </location>
</feature>
<keyword evidence="2" id="KW-0040">ANK repeat</keyword>
<feature type="repeat" description="ANK" evidence="2">
    <location>
        <begin position="860"/>
        <end position="894"/>
    </location>
</feature>
<evidence type="ECO:0000259" key="4">
    <source>
        <dbReference type="Pfam" id="PF24883"/>
    </source>
</evidence>
<dbReference type="PANTHER" id="PTHR10039">
    <property type="entry name" value="AMELOGENIN"/>
    <property type="match status" value="1"/>
</dbReference>
<dbReference type="PROSITE" id="PS50297">
    <property type="entry name" value="ANK_REP_REGION"/>
    <property type="match status" value="4"/>
</dbReference>
<feature type="repeat" description="ANK" evidence="2">
    <location>
        <begin position="651"/>
        <end position="683"/>
    </location>
</feature>
<feature type="domain" description="GPI inositol-deacylase winged helix" evidence="3">
    <location>
        <begin position="453"/>
        <end position="530"/>
    </location>
</feature>
<dbReference type="AlphaFoldDB" id="A0A8H6CWF1"/>
<dbReference type="InterPro" id="IPR027417">
    <property type="entry name" value="P-loop_NTPase"/>
</dbReference>
<dbReference type="InterPro" id="IPR036770">
    <property type="entry name" value="Ankyrin_rpt-contain_sf"/>
</dbReference>
<dbReference type="Pfam" id="PF22939">
    <property type="entry name" value="WHD_GPIID"/>
    <property type="match status" value="1"/>
</dbReference>
<evidence type="ECO:0000313" key="6">
    <source>
        <dbReference type="Proteomes" id="UP000562682"/>
    </source>
</evidence>
<comment type="caution">
    <text evidence="5">The sequence shown here is derived from an EMBL/GenBank/DDBJ whole genome shotgun (WGS) entry which is preliminary data.</text>
</comment>
<dbReference type="InterPro" id="IPR056884">
    <property type="entry name" value="NPHP3-like_N"/>
</dbReference>
<sequence>MSIGVGVGDFIKVLELIHQARKRFVDAPSQYDAISKDFHNAILDIDILSSEWDPDVEQREKLQKVKDDSMRLLNNLFAKVDKFRVIGASGTGMAQNVKKAWRRLNWDHSDIQDWRSRLSLHLEFLDAAERQIHNQRFSRLERKTDHIAERVDQQHLHEILDWFGTSDHGSRQSSLLEEYQEGTGEWFLASNEFKDWIKTNDRILFCPGLPGAGKTFIVSIVIRHLLSLFDKHNSTVIAYHYCDFARQDKETVNLILSSILKQLVQCWGSLPAIMSTLYNEHKKRNTRPSLREITSALKTVTSLSSRTFIVIDGLDECLVWRNLMAQLRGLQGVNILATSRAIPEIANDKTLKGSSVLEVHARASDVRKYIDGNMQRLSKFVSHDQQRQDEVRAAIIRASGGMFLLARLQLDSLAPKRSLKAFKDALTTLPTGASAYNKAYDDVMKRIESQDEEGIAVAKAVLGWLTFAKRPLRIEELRTAVIIEETDTDVDEEKLMDIEDMVSTCAGLVTINRWNDTVTLIHYTVEEYLRRTWPRWVNSHLDAQTVIATTCLTYLLFPVFDVEVSEMDRLLRRERAGRQVYPLLDYSLEYGAIHAGLSGANCPSIARFRSSRSKISKNLLLLNAKYGKSQGKDTAEWLIEQGVTADVQDSEGRTALHYAVLNDWAPCVESLLKGGAFLNSDAKNMTPFHYTVDTGDEAIARFFLSAGVPVDLPVTRQTHVSSYEDNKAIYGTGDTNQMVVDKSCSVQGLTALHLAALSGSQKMTKFLLDHGANPNFPSDSGETPLHVAMKQGLYGPKWYNTKDFWNDPDNRVECVLEWIDPEEEEDNYYSTRAWIQKERSAILDLLLYNPSTDINAQDIFGMSPLHIAAGSKDLTASVFQKLIDRGADISLCTTKNKTPLHFAIMSKNAIAVSNLLMLGADPMAEDVNGLNTLHYAAQSRHLQILQHLLTTIPDFQREAFLESIDQEGKNALHHLLSKHGAVGIPAARYLLERCKGINSLTSTGMSPVALYLSATIIFSHKDDQSLLDLLFSYGADTSFKTPEGLGLVHLVGTSRRCSVGVLQTLTKWGIDLRALDTQGRTVLHHSSIIGTLVEDVLQFLCHDIKLSVDLRDMHGKTALDYALEKQKEDHNPNSLDPGRWIRAEKLLRGVEMEP</sequence>
<accession>A0A8H6CWF1</accession>
<protein>
    <recommendedName>
        <fullName evidence="7">Ankyrin</fullName>
    </recommendedName>
</protein>
<gene>
    <name evidence="5" type="ORF">FDENT_821</name>
</gene>
<dbReference type="Proteomes" id="UP000562682">
    <property type="component" value="Unassembled WGS sequence"/>
</dbReference>
<evidence type="ECO:0000256" key="1">
    <source>
        <dbReference type="ARBA" id="ARBA00022737"/>
    </source>
</evidence>
<dbReference type="Pfam" id="PF24883">
    <property type="entry name" value="NPHP3_N"/>
    <property type="match status" value="1"/>
</dbReference>
<dbReference type="Pfam" id="PF12796">
    <property type="entry name" value="Ank_2"/>
    <property type="match status" value="3"/>
</dbReference>
<reference evidence="5 6" key="1">
    <citation type="submission" date="2020-05" db="EMBL/GenBank/DDBJ databases">
        <title>Identification and distribution of gene clusters putatively required for synthesis of sphingolipid metabolism inhibitors in phylogenetically diverse species of the filamentous fungus Fusarium.</title>
        <authorList>
            <person name="Kim H.-S."/>
            <person name="Busman M."/>
            <person name="Brown D.W."/>
            <person name="Divon H."/>
            <person name="Uhlig S."/>
            <person name="Proctor R.H."/>
        </authorList>
    </citation>
    <scope>NUCLEOTIDE SEQUENCE [LARGE SCALE GENOMIC DNA]</scope>
    <source>
        <strain evidence="5 6">NRRL 25311</strain>
    </source>
</reference>
<dbReference type="Gene3D" id="1.25.40.20">
    <property type="entry name" value="Ankyrin repeat-containing domain"/>
    <property type="match status" value="2"/>
</dbReference>
<evidence type="ECO:0000259" key="3">
    <source>
        <dbReference type="Pfam" id="PF22939"/>
    </source>
</evidence>
<dbReference type="InterPro" id="IPR054471">
    <property type="entry name" value="GPIID_WHD"/>
</dbReference>
<evidence type="ECO:0008006" key="7">
    <source>
        <dbReference type="Google" id="ProtNLM"/>
    </source>
</evidence>
<dbReference type="PANTHER" id="PTHR10039:SF15">
    <property type="entry name" value="NACHT DOMAIN-CONTAINING PROTEIN"/>
    <property type="match status" value="1"/>
</dbReference>
<feature type="domain" description="Nephrocystin 3-like N-terminal" evidence="4">
    <location>
        <begin position="182"/>
        <end position="340"/>
    </location>
</feature>
<dbReference type="Gene3D" id="3.40.50.300">
    <property type="entry name" value="P-loop containing nucleotide triphosphate hydrolases"/>
    <property type="match status" value="1"/>
</dbReference>
<keyword evidence="6" id="KW-1185">Reference proteome</keyword>
<name>A0A8H6CWF1_9HYPO</name>
<feature type="repeat" description="ANK" evidence="2">
    <location>
        <begin position="895"/>
        <end position="927"/>
    </location>
</feature>
<proteinExistence type="predicted"/>
<keyword evidence="1" id="KW-0677">Repeat</keyword>
<dbReference type="SUPFAM" id="SSF48403">
    <property type="entry name" value="Ankyrin repeat"/>
    <property type="match status" value="2"/>
</dbReference>
<evidence type="ECO:0000313" key="5">
    <source>
        <dbReference type="EMBL" id="KAF5694693.1"/>
    </source>
</evidence>
<dbReference type="SUPFAM" id="SSF52540">
    <property type="entry name" value="P-loop containing nucleoside triphosphate hydrolases"/>
    <property type="match status" value="1"/>
</dbReference>
<dbReference type="EMBL" id="JAAOAK010000018">
    <property type="protein sequence ID" value="KAF5694693.1"/>
    <property type="molecule type" value="Genomic_DNA"/>
</dbReference>
<organism evidence="5 6">
    <name type="scientific">Fusarium denticulatum</name>
    <dbReference type="NCBI Taxonomy" id="48507"/>
    <lineage>
        <taxon>Eukaryota</taxon>
        <taxon>Fungi</taxon>
        <taxon>Dikarya</taxon>
        <taxon>Ascomycota</taxon>
        <taxon>Pezizomycotina</taxon>
        <taxon>Sordariomycetes</taxon>
        <taxon>Hypocreomycetidae</taxon>
        <taxon>Hypocreales</taxon>
        <taxon>Nectriaceae</taxon>
        <taxon>Fusarium</taxon>
        <taxon>Fusarium fujikuroi species complex</taxon>
    </lineage>
</organism>